<dbReference type="Proteomes" id="UP000000768">
    <property type="component" value="Chromosome 6"/>
</dbReference>
<gene>
    <name evidence="1" type="ORF">SORBI_3006G219400</name>
</gene>
<dbReference type="AlphaFoldDB" id="A0A1B6PN95"/>
<organism evidence="1 2">
    <name type="scientific">Sorghum bicolor</name>
    <name type="common">Sorghum</name>
    <name type="synonym">Sorghum vulgare</name>
    <dbReference type="NCBI Taxonomy" id="4558"/>
    <lineage>
        <taxon>Eukaryota</taxon>
        <taxon>Viridiplantae</taxon>
        <taxon>Streptophyta</taxon>
        <taxon>Embryophyta</taxon>
        <taxon>Tracheophyta</taxon>
        <taxon>Spermatophyta</taxon>
        <taxon>Magnoliopsida</taxon>
        <taxon>Liliopsida</taxon>
        <taxon>Poales</taxon>
        <taxon>Poaceae</taxon>
        <taxon>PACMAD clade</taxon>
        <taxon>Panicoideae</taxon>
        <taxon>Andropogonodae</taxon>
        <taxon>Andropogoneae</taxon>
        <taxon>Sorghinae</taxon>
        <taxon>Sorghum</taxon>
    </lineage>
</organism>
<dbReference type="Gramene" id="KXG27137">
    <property type="protein sequence ID" value="KXG27137"/>
    <property type="gene ID" value="SORBI_3006G219400"/>
</dbReference>
<keyword evidence="2" id="KW-1185">Reference proteome</keyword>
<accession>A0A1B6PN95</accession>
<evidence type="ECO:0000313" key="2">
    <source>
        <dbReference type="Proteomes" id="UP000000768"/>
    </source>
</evidence>
<name>A0A1B6PN95_SORBI</name>
<protein>
    <submittedName>
        <fullName evidence="1">Uncharacterized protein</fullName>
    </submittedName>
</protein>
<reference evidence="1 2" key="1">
    <citation type="journal article" date="2009" name="Nature">
        <title>The Sorghum bicolor genome and the diversification of grasses.</title>
        <authorList>
            <person name="Paterson A.H."/>
            <person name="Bowers J.E."/>
            <person name="Bruggmann R."/>
            <person name="Dubchak I."/>
            <person name="Grimwood J."/>
            <person name="Gundlach H."/>
            <person name="Haberer G."/>
            <person name="Hellsten U."/>
            <person name="Mitros T."/>
            <person name="Poliakov A."/>
            <person name="Schmutz J."/>
            <person name="Spannagl M."/>
            <person name="Tang H."/>
            <person name="Wang X."/>
            <person name="Wicker T."/>
            <person name="Bharti A.K."/>
            <person name="Chapman J."/>
            <person name="Feltus F.A."/>
            <person name="Gowik U."/>
            <person name="Grigoriev I.V."/>
            <person name="Lyons E."/>
            <person name="Maher C.A."/>
            <person name="Martis M."/>
            <person name="Narechania A."/>
            <person name="Otillar R.P."/>
            <person name="Penning B.W."/>
            <person name="Salamov A.A."/>
            <person name="Wang Y."/>
            <person name="Zhang L."/>
            <person name="Carpita N.C."/>
            <person name="Freeling M."/>
            <person name="Gingle A.R."/>
            <person name="Hash C.T."/>
            <person name="Keller B."/>
            <person name="Klein P."/>
            <person name="Kresovich S."/>
            <person name="McCann M.C."/>
            <person name="Ming R."/>
            <person name="Peterson D.G."/>
            <person name="Mehboob-ur-Rahman"/>
            <person name="Ware D."/>
            <person name="Westhoff P."/>
            <person name="Mayer K.F."/>
            <person name="Messing J."/>
            <person name="Rokhsar D.S."/>
        </authorList>
    </citation>
    <scope>NUCLEOTIDE SEQUENCE [LARGE SCALE GENOMIC DNA]</scope>
    <source>
        <strain evidence="2">cv. BTx623</strain>
    </source>
</reference>
<evidence type="ECO:0000313" key="1">
    <source>
        <dbReference type="EMBL" id="KXG27137.1"/>
    </source>
</evidence>
<dbReference type="InParanoid" id="A0A1B6PN95"/>
<reference evidence="2" key="2">
    <citation type="journal article" date="2018" name="Plant J.">
        <title>The Sorghum bicolor reference genome: improved assembly, gene annotations, a transcriptome atlas, and signatures of genome organization.</title>
        <authorList>
            <person name="McCormick R.F."/>
            <person name="Truong S.K."/>
            <person name="Sreedasyam A."/>
            <person name="Jenkins J."/>
            <person name="Shu S."/>
            <person name="Sims D."/>
            <person name="Kennedy M."/>
            <person name="Amirebrahimi M."/>
            <person name="Weers B.D."/>
            <person name="McKinley B."/>
            <person name="Mattison A."/>
            <person name="Morishige D.T."/>
            <person name="Grimwood J."/>
            <person name="Schmutz J."/>
            <person name="Mullet J.E."/>
        </authorList>
    </citation>
    <scope>NUCLEOTIDE SEQUENCE [LARGE SCALE GENOMIC DNA]</scope>
    <source>
        <strain evidence="2">cv. BTx623</strain>
    </source>
</reference>
<dbReference type="EMBL" id="CM000765">
    <property type="protein sequence ID" value="KXG27137.1"/>
    <property type="molecule type" value="Genomic_DNA"/>
</dbReference>
<proteinExistence type="predicted"/>
<sequence length="73" mass="8399">MGWIGHYSTKHTNPKLTKWTERTHSTKARITCQLQPEGEANPRPGGSPRNCALYYSDERAVPRRRHMPTPVLQ</sequence>